<keyword evidence="6 8" id="KW-0408">Iron</keyword>
<keyword evidence="8" id="KW-0249">Electron transport</keyword>
<organism evidence="10 11">
    <name type="scientific">Pseudohongiella nitratireducens</name>
    <dbReference type="NCBI Taxonomy" id="1768907"/>
    <lineage>
        <taxon>Bacteria</taxon>
        <taxon>Pseudomonadati</taxon>
        <taxon>Pseudomonadota</taxon>
        <taxon>Gammaproteobacteria</taxon>
        <taxon>Pseudomonadales</taxon>
        <taxon>Pseudohongiellaceae</taxon>
        <taxon>Pseudohongiella</taxon>
    </lineage>
</organism>
<name>A0A916QLE5_9GAMM</name>
<dbReference type="PANTHER" id="PTHR36964:SF1">
    <property type="entry name" value="PROTEIN-METHIONINE-SULFOXIDE REDUCTASE HEME-BINDING SUBUNIT MSRQ"/>
    <property type="match status" value="1"/>
</dbReference>
<evidence type="ECO:0000256" key="4">
    <source>
        <dbReference type="ARBA" id="ARBA00022692"/>
    </source>
</evidence>
<feature type="transmembrane region" description="Helical" evidence="8">
    <location>
        <begin position="126"/>
        <end position="143"/>
    </location>
</feature>
<comment type="subcellular location">
    <subcellularLocation>
        <location evidence="8">Cell membrane</location>
        <topology evidence="8">Multi-pass membrane protein</topology>
    </subcellularLocation>
    <subcellularLocation>
        <location evidence="1">Membrane</location>
        <topology evidence="1">Multi-pass membrane protein</topology>
    </subcellularLocation>
</comment>
<keyword evidence="11" id="KW-1185">Reference proteome</keyword>
<evidence type="ECO:0000256" key="8">
    <source>
        <dbReference type="HAMAP-Rule" id="MF_01207"/>
    </source>
</evidence>
<dbReference type="GO" id="GO:0020037">
    <property type="term" value="F:heme binding"/>
    <property type="evidence" value="ECO:0007669"/>
    <property type="project" value="UniProtKB-UniRule"/>
</dbReference>
<feature type="transmembrane region" description="Helical" evidence="8">
    <location>
        <begin position="163"/>
        <end position="180"/>
    </location>
</feature>
<evidence type="ECO:0000313" key="10">
    <source>
        <dbReference type="EMBL" id="GFZ81529.1"/>
    </source>
</evidence>
<feature type="domain" description="Ferric oxidoreductase" evidence="9">
    <location>
        <begin position="58"/>
        <end position="171"/>
    </location>
</feature>
<comment type="function">
    <text evidence="8">Part of the MsrPQ system that repairs oxidized periplasmic proteins containing methionine sulfoxide residues (Met-O), using respiratory chain electrons. Thus protects these proteins from oxidative-stress damage caused by reactive species of oxygen and chlorine generated by the host defense mechanisms. MsrPQ is essential for the maintenance of envelope integrity under bleach stress, rescuing a wide series of structurally unrelated periplasmic proteins from methionine oxidation. MsrQ provides electrons for reduction to the reductase catalytic subunit MsrP, using the quinone pool of the respiratory chain.</text>
</comment>
<dbReference type="HAMAP" id="MF_01207">
    <property type="entry name" value="MsrQ"/>
    <property type="match status" value="1"/>
</dbReference>
<feature type="transmembrane region" description="Helical" evidence="8">
    <location>
        <begin position="61"/>
        <end position="79"/>
    </location>
</feature>
<evidence type="ECO:0000256" key="5">
    <source>
        <dbReference type="ARBA" id="ARBA00022989"/>
    </source>
</evidence>
<keyword evidence="5 8" id="KW-1133">Transmembrane helix</keyword>
<comment type="cofactor">
    <cofactor evidence="8">
        <name>heme b</name>
        <dbReference type="ChEBI" id="CHEBI:60344"/>
    </cofactor>
    <text evidence="8">Binds 1 heme b (iron(II)-protoporphyrin IX) group per subunit.</text>
</comment>
<comment type="subunit">
    <text evidence="8">Heterodimer of a catalytic subunit (MsrP) and a heme-binding subunit (MsrQ).</text>
</comment>
<evidence type="ECO:0000313" key="11">
    <source>
        <dbReference type="Proteomes" id="UP000627715"/>
    </source>
</evidence>
<dbReference type="AlphaFoldDB" id="A0A916QLE5"/>
<keyword evidence="7 8" id="KW-0472">Membrane</keyword>
<protein>
    <recommendedName>
        <fullName evidence="8">Protein-methionine-sulfoxide reductase heme-binding subunit MsrQ</fullName>
    </recommendedName>
    <alternativeName>
        <fullName evidence="8">Flavocytochrome MsrQ</fullName>
    </alternativeName>
</protein>
<feature type="transmembrane region" description="Helical" evidence="8">
    <location>
        <begin position="186"/>
        <end position="202"/>
    </location>
</feature>
<dbReference type="GO" id="GO:0016679">
    <property type="term" value="F:oxidoreductase activity, acting on diphenols and related substances as donors"/>
    <property type="evidence" value="ECO:0007669"/>
    <property type="project" value="TreeGrafter"/>
</dbReference>
<dbReference type="Pfam" id="PF01794">
    <property type="entry name" value="Ferric_reduct"/>
    <property type="match status" value="1"/>
</dbReference>
<gene>
    <name evidence="8 10" type="primary">msrQ</name>
    <name evidence="10" type="ORF">GCM10011403_26110</name>
</gene>
<dbReference type="Proteomes" id="UP000627715">
    <property type="component" value="Unassembled WGS sequence"/>
</dbReference>
<evidence type="ECO:0000256" key="3">
    <source>
        <dbReference type="ARBA" id="ARBA00022617"/>
    </source>
</evidence>
<keyword evidence="8" id="KW-0479">Metal-binding</keyword>
<feature type="transmembrane region" description="Helical" evidence="8">
    <location>
        <begin position="21"/>
        <end position="41"/>
    </location>
</feature>
<dbReference type="GO" id="GO:0005886">
    <property type="term" value="C:plasma membrane"/>
    <property type="evidence" value="ECO:0007669"/>
    <property type="project" value="UniProtKB-SubCell"/>
</dbReference>
<keyword evidence="8" id="KW-0288">FMN</keyword>
<comment type="similarity">
    <text evidence="8">Belongs to the MsrQ family.</text>
</comment>
<reference evidence="10" key="2">
    <citation type="submission" date="2020-09" db="EMBL/GenBank/DDBJ databases">
        <authorList>
            <person name="Sun Q."/>
            <person name="Zhou Y."/>
        </authorList>
    </citation>
    <scope>NUCLEOTIDE SEQUENCE</scope>
    <source>
        <strain evidence="10">CGMCC 1.15425</strain>
    </source>
</reference>
<comment type="cofactor">
    <cofactor evidence="8">
        <name>FMN</name>
        <dbReference type="ChEBI" id="CHEBI:58210"/>
    </cofactor>
    <text evidence="8">Binds 1 FMN per subunit.</text>
</comment>
<dbReference type="GO" id="GO:0046872">
    <property type="term" value="F:metal ion binding"/>
    <property type="evidence" value="ECO:0007669"/>
    <property type="project" value="UniProtKB-KW"/>
</dbReference>
<keyword evidence="3 8" id="KW-0349">Heme</keyword>
<dbReference type="PANTHER" id="PTHR36964">
    <property type="entry name" value="PROTEIN-METHIONINE-SULFOXIDE REDUCTASE HEME-BINDING SUBUNIT MSRQ"/>
    <property type="match status" value="1"/>
</dbReference>
<dbReference type="InterPro" id="IPR013130">
    <property type="entry name" value="Fe3_Rdtase_TM_dom"/>
</dbReference>
<dbReference type="GO" id="GO:0009055">
    <property type="term" value="F:electron transfer activity"/>
    <property type="evidence" value="ECO:0007669"/>
    <property type="project" value="UniProtKB-UniRule"/>
</dbReference>
<evidence type="ECO:0000256" key="7">
    <source>
        <dbReference type="ARBA" id="ARBA00023136"/>
    </source>
</evidence>
<feature type="transmembrane region" description="Helical" evidence="8">
    <location>
        <begin position="91"/>
        <end position="111"/>
    </location>
</feature>
<dbReference type="GO" id="GO:0030091">
    <property type="term" value="P:protein repair"/>
    <property type="evidence" value="ECO:0007669"/>
    <property type="project" value="UniProtKB-UniRule"/>
</dbReference>
<keyword evidence="8" id="KW-0285">Flavoprotein</keyword>
<evidence type="ECO:0000256" key="2">
    <source>
        <dbReference type="ARBA" id="ARBA00022448"/>
    </source>
</evidence>
<accession>A0A916QLE5</accession>
<evidence type="ECO:0000259" key="9">
    <source>
        <dbReference type="Pfam" id="PF01794"/>
    </source>
</evidence>
<comment type="caution">
    <text evidence="10">The sequence shown here is derived from an EMBL/GenBank/DDBJ whole genome shotgun (WGS) entry which is preliminary data.</text>
</comment>
<reference evidence="10" key="1">
    <citation type="journal article" date="2014" name="Int. J. Syst. Evol. Microbiol.">
        <title>Complete genome sequence of Corynebacterium casei LMG S-19264T (=DSM 44701T), isolated from a smear-ripened cheese.</title>
        <authorList>
            <consortium name="US DOE Joint Genome Institute (JGI-PGF)"/>
            <person name="Walter F."/>
            <person name="Albersmeier A."/>
            <person name="Kalinowski J."/>
            <person name="Ruckert C."/>
        </authorList>
    </citation>
    <scope>NUCLEOTIDE SEQUENCE</scope>
    <source>
        <strain evidence="10">CGMCC 1.15425</strain>
    </source>
</reference>
<proteinExistence type="inferred from homology"/>
<dbReference type="EMBL" id="BMIY01000011">
    <property type="protein sequence ID" value="GFZ81529.1"/>
    <property type="molecule type" value="Genomic_DNA"/>
</dbReference>
<dbReference type="GO" id="GO:0010181">
    <property type="term" value="F:FMN binding"/>
    <property type="evidence" value="ECO:0007669"/>
    <property type="project" value="UniProtKB-UniRule"/>
</dbReference>
<keyword evidence="8" id="KW-1003">Cell membrane</keyword>
<sequence>MVNAKTTGQLSWRRNPALWKWIRRLIWWSACVPFVFQLYGAVFNTLGADPAKELALDTGRWALRFLLLCLAVTPLRELTGIAQLAPLRRTLGLFSLFYASLHLLVYALFLLELRWFEIGDDILERPYITVGFTAWLILAVLGATSPKRMVRLLGRRWRTLHKLVYLAGVLALLHLIWIIRSDISQAVIYGTILIVLLSYRVLNHFKKRAAKAQTTRI</sequence>
<evidence type="ECO:0000256" key="6">
    <source>
        <dbReference type="ARBA" id="ARBA00023004"/>
    </source>
</evidence>
<keyword evidence="2 8" id="KW-0813">Transport</keyword>
<dbReference type="InterPro" id="IPR022837">
    <property type="entry name" value="MsrQ-like"/>
</dbReference>
<evidence type="ECO:0000256" key="1">
    <source>
        <dbReference type="ARBA" id="ARBA00004141"/>
    </source>
</evidence>
<keyword evidence="4 8" id="KW-0812">Transmembrane</keyword>